<reference evidence="1" key="1">
    <citation type="journal article" date="2014" name="Front. Microbiol.">
        <title>High frequency of phylogenetically diverse reductive dehalogenase-homologous genes in deep subseafloor sedimentary metagenomes.</title>
        <authorList>
            <person name="Kawai M."/>
            <person name="Futagami T."/>
            <person name="Toyoda A."/>
            <person name="Takaki Y."/>
            <person name="Nishi S."/>
            <person name="Hori S."/>
            <person name="Arai W."/>
            <person name="Tsubouchi T."/>
            <person name="Morono Y."/>
            <person name="Uchiyama I."/>
            <person name="Ito T."/>
            <person name="Fujiyama A."/>
            <person name="Inagaki F."/>
            <person name="Takami H."/>
        </authorList>
    </citation>
    <scope>NUCLEOTIDE SEQUENCE</scope>
    <source>
        <strain evidence="1">Expedition CK06-06</strain>
    </source>
</reference>
<organism evidence="1">
    <name type="scientific">marine sediment metagenome</name>
    <dbReference type="NCBI Taxonomy" id="412755"/>
    <lineage>
        <taxon>unclassified sequences</taxon>
        <taxon>metagenomes</taxon>
        <taxon>ecological metagenomes</taxon>
    </lineage>
</organism>
<gene>
    <name evidence="1" type="ORF">S12H4_34352</name>
</gene>
<comment type="caution">
    <text evidence="1">The sequence shown here is derived from an EMBL/GenBank/DDBJ whole genome shotgun (WGS) entry which is preliminary data.</text>
</comment>
<sequence>MIEMAELVVRIPERVKQEFPEVEWSKVAERAVLEEFRKLASIKLFDELFKHSELTDEDCLRLGKEVNRAVRLRIEKELST</sequence>
<accession>X1UD33</accession>
<name>X1UD33_9ZZZZ</name>
<proteinExistence type="predicted"/>
<evidence type="ECO:0000313" key="1">
    <source>
        <dbReference type="EMBL" id="GAI90269.1"/>
    </source>
</evidence>
<dbReference type="AlphaFoldDB" id="X1UD33"/>
<protein>
    <submittedName>
        <fullName evidence="1">Uncharacterized protein</fullName>
    </submittedName>
</protein>
<dbReference type="EMBL" id="BARW01020320">
    <property type="protein sequence ID" value="GAI90269.1"/>
    <property type="molecule type" value="Genomic_DNA"/>
</dbReference>